<dbReference type="EC" id="2.7.7.65" evidence="1"/>
<proteinExistence type="predicted"/>
<gene>
    <name evidence="5" type="ORF">Tasa_025_043</name>
</gene>
<dbReference type="Pfam" id="PF00990">
    <property type="entry name" value="GGDEF"/>
    <property type="match status" value="1"/>
</dbReference>
<keyword evidence="3" id="KW-1133">Transmembrane helix</keyword>
<evidence type="ECO:0000256" key="3">
    <source>
        <dbReference type="SAM" id="Phobius"/>
    </source>
</evidence>
<reference evidence="5 6" key="1">
    <citation type="submission" date="2012-10" db="EMBL/GenBank/DDBJ databases">
        <title>Genome sequencing of Tanticharoenia sakaeratensis NBRC 103193.</title>
        <authorList>
            <person name="Azuma Y."/>
            <person name="Hadano H."/>
            <person name="Hirakawa H."/>
            <person name="Matsushita K."/>
        </authorList>
    </citation>
    <scope>NUCLEOTIDE SEQUENCE [LARGE SCALE GENOMIC DNA]</scope>
    <source>
        <strain evidence="5 6">NBRC 103193</strain>
    </source>
</reference>
<keyword evidence="5" id="KW-0418">Kinase</keyword>
<keyword evidence="5" id="KW-0808">Transferase</keyword>
<dbReference type="SMART" id="SM00267">
    <property type="entry name" value="GGDEF"/>
    <property type="match status" value="1"/>
</dbReference>
<dbReference type="SUPFAM" id="SSF55073">
    <property type="entry name" value="Nucleotide cyclase"/>
    <property type="match status" value="1"/>
</dbReference>
<dbReference type="GO" id="GO:1902201">
    <property type="term" value="P:negative regulation of bacterial-type flagellum-dependent cell motility"/>
    <property type="evidence" value="ECO:0007669"/>
    <property type="project" value="TreeGrafter"/>
</dbReference>
<dbReference type="GO" id="GO:0043709">
    <property type="term" value="P:cell adhesion involved in single-species biofilm formation"/>
    <property type="evidence" value="ECO:0007669"/>
    <property type="project" value="TreeGrafter"/>
</dbReference>
<dbReference type="AlphaFoldDB" id="A0A0D6MLQ9"/>
<feature type="domain" description="GGDEF" evidence="4">
    <location>
        <begin position="252"/>
        <end position="384"/>
    </location>
</feature>
<name>A0A0D6MLQ9_9PROT</name>
<evidence type="ECO:0000313" key="5">
    <source>
        <dbReference type="EMBL" id="GAN54612.1"/>
    </source>
</evidence>
<feature type="transmembrane region" description="Helical" evidence="3">
    <location>
        <begin position="41"/>
        <end position="63"/>
    </location>
</feature>
<dbReference type="InterPro" id="IPR029787">
    <property type="entry name" value="Nucleotide_cyclase"/>
</dbReference>
<dbReference type="PANTHER" id="PTHR45138:SF9">
    <property type="entry name" value="DIGUANYLATE CYCLASE DGCM-RELATED"/>
    <property type="match status" value="1"/>
</dbReference>
<comment type="catalytic activity">
    <reaction evidence="2">
        <text>2 GTP = 3',3'-c-di-GMP + 2 diphosphate</text>
        <dbReference type="Rhea" id="RHEA:24898"/>
        <dbReference type="ChEBI" id="CHEBI:33019"/>
        <dbReference type="ChEBI" id="CHEBI:37565"/>
        <dbReference type="ChEBI" id="CHEBI:58805"/>
        <dbReference type="EC" id="2.7.7.65"/>
    </reaction>
</comment>
<feature type="transmembrane region" description="Helical" evidence="3">
    <location>
        <begin position="12"/>
        <end position="29"/>
    </location>
</feature>
<dbReference type="CDD" id="cd01949">
    <property type="entry name" value="GGDEF"/>
    <property type="match status" value="1"/>
</dbReference>
<dbReference type="EMBL" id="BALE01000025">
    <property type="protein sequence ID" value="GAN54612.1"/>
    <property type="molecule type" value="Genomic_DNA"/>
</dbReference>
<dbReference type="GO" id="GO:0005886">
    <property type="term" value="C:plasma membrane"/>
    <property type="evidence" value="ECO:0007669"/>
    <property type="project" value="TreeGrafter"/>
</dbReference>
<organism evidence="5 6">
    <name type="scientific">Tanticharoenia sakaeratensis NBRC 103193</name>
    <dbReference type="NCBI Taxonomy" id="1231623"/>
    <lineage>
        <taxon>Bacteria</taxon>
        <taxon>Pseudomonadati</taxon>
        <taxon>Pseudomonadota</taxon>
        <taxon>Alphaproteobacteria</taxon>
        <taxon>Acetobacterales</taxon>
        <taxon>Acetobacteraceae</taxon>
        <taxon>Tanticharoenia</taxon>
    </lineage>
</organism>
<evidence type="ECO:0000259" key="4">
    <source>
        <dbReference type="PROSITE" id="PS50887"/>
    </source>
</evidence>
<dbReference type="InterPro" id="IPR043128">
    <property type="entry name" value="Rev_trsase/Diguanyl_cyclase"/>
</dbReference>
<evidence type="ECO:0000256" key="1">
    <source>
        <dbReference type="ARBA" id="ARBA00012528"/>
    </source>
</evidence>
<dbReference type="PROSITE" id="PS50887">
    <property type="entry name" value="GGDEF"/>
    <property type="match status" value="1"/>
</dbReference>
<protein>
    <recommendedName>
        <fullName evidence="1">diguanylate cyclase</fullName>
        <ecNumber evidence="1">2.7.7.65</ecNumber>
    </recommendedName>
</protein>
<feature type="transmembrane region" description="Helical" evidence="3">
    <location>
        <begin position="156"/>
        <end position="178"/>
    </location>
</feature>
<accession>A0A0D6MLQ9</accession>
<dbReference type="Proteomes" id="UP000032679">
    <property type="component" value="Unassembled WGS sequence"/>
</dbReference>
<dbReference type="FunFam" id="3.30.70.270:FF:000001">
    <property type="entry name" value="Diguanylate cyclase domain protein"/>
    <property type="match status" value="1"/>
</dbReference>
<dbReference type="GO" id="GO:0052621">
    <property type="term" value="F:diguanylate cyclase activity"/>
    <property type="evidence" value="ECO:0007669"/>
    <property type="project" value="UniProtKB-EC"/>
</dbReference>
<keyword evidence="3" id="KW-0812">Transmembrane</keyword>
<dbReference type="PANTHER" id="PTHR45138">
    <property type="entry name" value="REGULATORY COMPONENTS OF SENSORY TRANSDUCTION SYSTEM"/>
    <property type="match status" value="1"/>
</dbReference>
<dbReference type="GO" id="GO:0016301">
    <property type="term" value="F:kinase activity"/>
    <property type="evidence" value="ECO:0007669"/>
    <property type="project" value="UniProtKB-KW"/>
</dbReference>
<dbReference type="Gene3D" id="3.30.70.270">
    <property type="match status" value="1"/>
</dbReference>
<feature type="transmembrane region" description="Helical" evidence="3">
    <location>
        <begin position="69"/>
        <end position="90"/>
    </location>
</feature>
<keyword evidence="3" id="KW-0472">Membrane</keyword>
<comment type="caution">
    <text evidence="5">The sequence shown here is derived from an EMBL/GenBank/DDBJ whole genome shotgun (WGS) entry which is preliminary data.</text>
</comment>
<keyword evidence="6" id="KW-1185">Reference proteome</keyword>
<dbReference type="InterPro" id="IPR000160">
    <property type="entry name" value="GGDEF_dom"/>
</dbReference>
<dbReference type="NCBIfam" id="TIGR00254">
    <property type="entry name" value="GGDEF"/>
    <property type="match status" value="1"/>
</dbReference>
<sequence>MGPQTPQAAMVIGYSTTIVFLIGLCFLWAARNHGLWRRQAFWLAGPFICAGIGGAFLTVPAILPGLWSLRIGSFFLIFAYGMGWQAIRVCTKQPPELLSALLPSAGSLALSIFDHATGLVHVAGSYMDVTLLSYFNARAAYDVNRRRNDEPSAISALFWVLALSAAFMAIRIPVLPWLPAPLGPRPTALWSVIVFNMQAMGEVLLVTFFLIVLPRDRALAQSQLLALRDPLTGVSNRRAFDEWTARQRNETSEIAVLAIDLDRFKAINDCHGHALGDRIIRLAAAIVLRHIHGHDAVYRIGGEEFVVILTPANELRAHLIAESIRADFAREAAVMDGIAIGATLSVGIARAESTSPTAVNGLMEDADTALYTAKHAGRNRIAYA</sequence>
<evidence type="ECO:0000313" key="6">
    <source>
        <dbReference type="Proteomes" id="UP000032679"/>
    </source>
</evidence>
<dbReference type="InterPro" id="IPR050469">
    <property type="entry name" value="Diguanylate_Cyclase"/>
</dbReference>
<dbReference type="STRING" id="1231623.Tasa_025_043"/>
<evidence type="ECO:0000256" key="2">
    <source>
        <dbReference type="ARBA" id="ARBA00034247"/>
    </source>
</evidence>
<feature type="transmembrane region" description="Helical" evidence="3">
    <location>
        <begin position="190"/>
        <end position="213"/>
    </location>
</feature>